<feature type="compositionally biased region" description="Low complexity" evidence="1">
    <location>
        <begin position="1"/>
        <end position="16"/>
    </location>
</feature>
<feature type="region of interest" description="Disordered" evidence="1">
    <location>
        <begin position="1"/>
        <end position="23"/>
    </location>
</feature>
<accession>W5WLL6</accession>
<feature type="region of interest" description="Disordered" evidence="1">
    <location>
        <begin position="393"/>
        <end position="535"/>
    </location>
</feature>
<feature type="transmembrane region" description="Helical" evidence="2">
    <location>
        <begin position="360"/>
        <end position="380"/>
    </location>
</feature>
<feature type="transmembrane region" description="Helical" evidence="2">
    <location>
        <begin position="125"/>
        <end position="145"/>
    </location>
</feature>
<feature type="transmembrane region" description="Helical" evidence="2">
    <location>
        <begin position="28"/>
        <end position="55"/>
    </location>
</feature>
<feature type="transmembrane region" description="Helical" evidence="2">
    <location>
        <begin position="75"/>
        <end position="104"/>
    </location>
</feature>
<feature type="compositionally biased region" description="Acidic residues" evidence="1">
    <location>
        <begin position="494"/>
        <end position="507"/>
    </location>
</feature>
<dbReference type="OrthoDB" id="5184818at2"/>
<evidence type="ECO:0000256" key="2">
    <source>
        <dbReference type="SAM" id="Phobius"/>
    </source>
</evidence>
<dbReference type="eggNOG" id="COG3266">
    <property type="taxonomic scope" value="Bacteria"/>
</dbReference>
<dbReference type="Proteomes" id="UP000019225">
    <property type="component" value="Chromosome"/>
</dbReference>
<dbReference type="Pfam" id="PF19877">
    <property type="entry name" value="DUF6350"/>
    <property type="match status" value="1"/>
</dbReference>
<feature type="transmembrane region" description="Helical" evidence="2">
    <location>
        <begin position="226"/>
        <end position="248"/>
    </location>
</feature>
<dbReference type="RefSeq" id="WP_148309833.1">
    <property type="nucleotide sequence ID" value="NZ_CP007155.1"/>
</dbReference>
<dbReference type="AlphaFoldDB" id="W5WLL6"/>
<keyword evidence="2" id="KW-0472">Membrane</keyword>
<dbReference type="EMBL" id="CP007155">
    <property type="protein sequence ID" value="AHI01462.1"/>
    <property type="molecule type" value="Genomic_DNA"/>
</dbReference>
<organism evidence="3 4">
    <name type="scientific">Kutzneria albida DSM 43870</name>
    <dbReference type="NCBI Taxonomy" id="1449976"/>
    <lineage>
        <taxon>Bacteria</taxon>
        <taxon>Bacillati</taxon>
        <taxon>Actinomycetota</taxon>
        <taxon>Actinomycetes</taxon>
        <taxon>Pseudonocardiales</taxon>
        <taxon>Pseudonocardiaceae</taxon>
        <taxon>Kutzneria</taxon>
    </lineage>
</organism>
<evidence type="ECO:0000256" key="1">
    <source>
        <dbReference type="SAM" id="MobiDB-lite"/>
    </source>
</evidence>
<reference evidence="3 4" key="1">
    <citation type="journal article" date="2014" name="BMC Genomics">
        <title>Complete genome sequence of producer of the glycopeptide antibiotic Aculeximycin Kutzneria albida DSM 43870T, a representative of minor genus of Pseudonocardiaceae.</title>
        <authorList>
            <person name="Rebets Y."/>
            <person name="Tokovenko B."/>
            <person name="Lushchyk I."/>
            <person name="Ruckert C."/>
            <person name="Zaburannyi N."/>
            <person name="Bechthold A."/>
            <person name="Kalinowski J."/>
            <person name="Luzhetskyy A."/>
        </authorList>
    </citation>
    <scope>NUCLEOTIDE SEQUENCE [LARGE SCALE GENOMIC DNA]</scope>
    <source>
        <strain evidence="3">DSM 43870</strain>
    </source>
</reference>
<feature type="compositionally biased region" description="Acidic residues" evidence="1">
    <location>
        <begin position="415"/>
        <end position="485"/>
    </location>
</feature>
<gene>
    <name evidence="3" type="ORF">KALB_8104</name>
</gene>
<feature type="transmembrane region" description="Helical" evidence="2">
    <location>
        <begin position="194"/>
        <end position="220"/>
    </location>
</feature>
<evidence type="ECO:0000313" key="3">
    <source>
        <dbReference type="EMBL" id="AHI01462.1"/>
    </source>
</evidence>
<feature type="transmembrane region" description="Helical" evidence="2">
    <location>
        <begin position="151"/>
        <end position="173"/>
    </location>
</feature>
<dbReference type="STRING" id="1449976.KALB_8104"/>
<dbReference type="KEGG" id="kal:KALB_8104"/>
<protein>
    <submittedName>
        <fullName evidence="3">Uncharacterized protein</fullName>
    </submittedName>
</protein>
<dbReference type="InterPro" id="IPR045931">
    <property type="entry name" value="DUF6350"/>
</dbReference>
<name>W5WLL6_9PSEU</name>
<feature type="transmembrane region" description="Helical" evidence="2">
    <location>
        <begin position="328"/>
        <end position="348"/>
    </location>
</feature>
<evidence type="ECO:0000313" key="4">
    <source>
        <dbReference type="Proteomes" id="UP000019225"/>
    </source>
</evidence>
<keyword evidence="4" id="KW-1185">Reference proteome</keyword>
<sequence length="535" mass="55028">MPVLESPPQRTSPPARRTARPRHGRGRVLVSTALVPIAVGYLSVATLLAVVTAIAANAEFSAEAVLAMAVPGWLAAYHVPLGLGTHSLGVLPLLPTALVMLLIARSAASGAQRLRLSEPAQARQIVFPVAGAHAVVGVTVALLLGGSPVTAAPAVAFFGCGAISGLAATIGLARRCCLLEVLLSRVDPVVVRGLRAGAMGVLAMFAGGAFLFTIGLVVHWTTLAEVFAKTGASFGSAVGILLLCVGYLPNAVIASLAFAMGPGFTMGGASVNPFHFTLDKVPAVPLFAAMPIGQGRLLLATLAVPLAVGLFLGWACRRIAPRPLTRMRAVLVAAAVVGGVFFVLAALAGGRLGGGVFSPITAPAGLIGVVAFGWVLLPALPVAWLAGPKAEPVTEEATAEPPAEAEAEAAVGAEDGTDEEAVAQDEESAADVPSDEGEFAEEDAEDLDAGDHEEDYEAEDYEDLEGIEGSEDFEEEDLDGEDLVAEQDGQPVGEELDELDEELAELEAYERESEQDAEAAVGPEQPGAARPRDQE</sequence>
<feature type="compositionally biased region" description="Acidic residues" evidence="1">
    <location>
        <begin position="393"/>
        <end position="407"/>
    </location>
</feature>
<keyword evidence="2" id="KW-1133">Transmembrane helix</keyword>
<feature type="transmembrane region" description="Helical" evidence="2">
    <location>
        <begin position="296"/>
        <end position="316"/>
    </location>
</feature>
<keyword evidence="2" id="KW-0812">Transmembrane</keyword>
<proteinExistence type="predicted"/>
<feature type="transmembrane region" description="Helical" evidence="2">
    <location>
        <begin position="255"/>
        <end position="276"/>
    </location>
</feature>
<dbReference type="HOGENOM" id="CLU_020665_1_0_11"/>